<feature type="region of interest" description="Disordered" evidence="10">
    <location>
        <begin position="74"/>
        <end position="99"/>
    </location>
</feature>
<name>A0A803NJ99_CANSA</name>
<dbReference type="InterPro" id="IPR008928">
    <property type="entry name" value="6-hairpin_glycosidase_sf"/>
</dbReference>
<dbReference type="EnsemblPlants" id="evm.model.01.1980">
    <property type="protein sequence ID" value="cds.evm.model.01.1980"/>
    <property type="gene ID" value="evm.TU.01.1980"/>
</dbReference>
<evidence type="ECO:0000259" key="11">
    <source>
        <dbReference type="Pfam" id="PF00759"/>
    </source>
</evidence>
<dbReference type="GO" id="GO:0008810">
    <property type="term" value="F:cellulase activity"/>
    <property type="evidence" value="ECO:0007669"/>
    <property type="project" value="UniProtKB-EC"/>
</dbReference>
<evidence type="ECO:0000256" key="8">
    <source>
        <dbReference type="PROSITE-ProRule" id="PRU10059"/>
    </source>
</evidence>
<keyword evidence="6 8" id="KW-0326">Glycosidase</keyword>
<evidence type="ECO:0000256" key="5">
    <source>
        <dbReference type="ARBA" id="ARBA00023277"/>
    </source>
</evidence>
<dbReference type="Proteomes" id="UP000596661">
    <property type="component" value="Chromosome 1"/>
</dbReference>
<dbReference type="EC" id="3.2.1.4" evidence="9"/>
<dbReference type="PROSITE" id="PS00592">
    <property type="entry name" value="GH9_2"/>
    <property type="match status" value="1"/>
</dbReference>
<keyword evidence="7 8" id="KW-0624">Polysaccharide degradation</keyword>
<evidence type="ECO:0000313" key="12">
    <source>
        <dbReference type="EnsemblPlants" id="cds.evm.model.01.1980"/>
    </source>
</evidence>
<protein>
    <recommendedName>
        <fullName evidence="9">Endoglucanase</fullName>
        <ecNumber evidence="9">3.2.1.4</ecNumber>
    </recommendedName>
</protein>
<evidence type="ECO:0000256" key="10">
    <source>
        <dbReference type="SAM" id="MobiDB-lite"/>
    </source>
</evidence>
<organism evidence="12 13">
    <name type="scientific">Cannabis sativa</name>
    <name type="common">Hemp</name>
    <name type="synonym">Marijuana</name>
    <dbReference type="NCBI Taxonomy" id="3483"/>
    <lineage>
        <taxon>Eukaryota</taxon>
        <taxon>Viridiplantae</taxon>
        <taxon>Streptophyta</taxon>
        <taxon>Embryophyta</taxon>
        <taxon>Tracheophyta</taxon>
        <taxon>Spermatophyta</taxon>
        <taxon>Magnoliopsida</taxon>
        <taxon>eudicotyledons</taxon>
        <taxon>Gunneridae</taxon>
        <taxon>Pentapetalae</taxon>
        <taxon>rosids</taxon>
        <taxon>fabids</taxon>
        <taxon>Rosales</taxon>
        <taxon>Cannabaceae</taxon>
        <taxon>Cannabis</taxon>
    </lineage>
</organism>
<dbReference type="EMBL" id="UZAU01000054">
    <property type="status" value="NOT_ANNOTATED_CDS"/>
    <property type="molecule type" value="Genomic_DNA"/>
</dbReference>
<evidence type="ECO:0000256" key="6">
    <source>
        <dbReference type="ARBA" id="ARBA00023295"/>
    </source>
</evidence>
<feature type="domain" description="Glycoside hydrolase family 9" evidence="11">
    <location>
        <begin position="148"/>
        <end position="624"/>
    </location>
</feature>
<accession>A0A803NJ99</accession>
<evidence type="ECO:0000256" key="9">
    <source>
        <dbReference type="RuleBase" id="RU361166"/>
    </source>
</evidence>
<dbReference type="SUPFAM" id="SSF48208">
    <property type="entry name" value="Six-hairpin glycosidases"/>
    <property type="match status" value="1"/>
</dbReference>
<sequence length="655" mass="72977">MLVGHGVVQRSANHRSHCGRGEHLLLTVFLVYCSRSKIVGLTTREMVLFKQVSPRRVATKGRVRIVEEASQSHVDVDPEIDQGAESPDAESDLEEAAHVREEEGDSWVSPAFTLFDEAFSKILASGLVRSVRCEIPCRDYRAHRLPLAGLYPKNNQVKFRGDSGLEDGKFGGRESDEDVVGGFYDSGNNIKFSFPTAYTITLLSWSVIEYHQKYSEIGEVDHVKDIIKWGTHYLLKLFVSPSNDSTSDARLYTQVGTAGNDTKTPNDMNCWERPEDMDYKRPVSYCDISKASDLAGEMVAALSAASLVFKQEEVVYSEKLVQTAEKLFELILESTTKKDDEYCSGIEARKFYNSSGYLDELVWASTWLFFATGNTSHLQYATQMFTSVTSNNNDDDHTTSDQGFFYWNNKLIASAVLLSRLQMFNDLGFPYEDAMSESTTMINSLMCSYVLAPNFNTTFTPGGLLVQRVEDGASLLELAATASFLSKLYSDYLQAIRRSGGRCSSSTTTTHHQSFSTQMLTNFSKSQVNYILGDNPMKMSYMVGFGGKYPTQVHHRSASIPWDGHRYTCEDGHKWLNSKDLNPNILVGAMVAGPDQTDEFLDQRDKPWFTQPTISSNAGLVAALIALHDPPLTSAHSSSPNLGLDILGLFENIKL</sequence>
<evidence type="ECO:0000256" key="4">
    <source>
        <dbReference type="ARBA" id="ARBA00023001"/>
    </source>
</evidence>
<dbReference type="OMA" id="CDITASD"/>
<dbReference type="PANTHER" id="PTHR22298">
    <property type="entry name" value="ENDO-1,4-BETA-GLUCANASE"/>
    <property type="match status" value="1"/>
</dbReference>
<evidence type="ECO:0000256" key="1">
    <source>
        <dbReference type="ARBA" id="ARBA00000966"/>
    </source>
</evidence>
<evidence type="ECO:0000256" key="3">
    <source>
        <dbReference type="ARBA" id="ARBA00022801"/>
    </source>
</evidence>
<dbReference type="Pfam" id="PF00759">
    <property type="entry name" value="Glyco_hydro_9"/>
    <property type="match status" value="1"/>
</dbReference>
<dbReference type="InterPro" id="IPR012341">
    <property type="entry name" value="6hp_glycosidase-like_sf"/>
</dbReference>
<dbReference type="GO" id="GO:0030245">
    <property type="term" value="P:cellulose catabolic process"/>
    <property type="evidence" value="ECO:0007669"/>
    <property type="project" value="UniProtKB-KW"/>
</dbReference>
<keyword evidence="4 9" id="KW-0136">Cellulose degradation</keyword>
<evidence type="ECO:0000313" key="13">
    <source>
        <dbReference type="Proteomes" id="UP000596661"/>
    </source>
</evidence>
<feature type="compositionally biased region" description="Acidic residues" evidence="10">
    <location>
        <begin position="77"/>
        <end position="94"/>
    </location>
</feature>
<proteinExistence type="inferred from homology"/>
<dbReference type="AlphaFoldDB" id="A0A803NJ99"/>
<dbReference type="InterPro" id="IPR001701">
    <property type="entry name" value="Glyco_hydro_9"/>
</dbReference>
<keyword evidence="5 8" id="KW-0119">Carbohydrate metabolism</keyword>
<evidence type="ECO:0000256" key="7">
    <source>
        <dbReference type="ARBA" id="ARBA00023326"/>
    </source>
</evidence>
<keyword evidence="3 8" id="KW-0378">Hydrolase</keyword>
<evidence type="ECO:0000256" key="2">
    <source>
        <dbReference type="ARBA" id="ARBA00007072"/>
    </source>
</evidence>
<feature type="active site" evidence="8">
    <location>
        <position position="554"/>
    </location>
</feature>
<comment type="catalytic activity">
    <reaction evidence="1 9">
        <text>Endohydrolysis of (1-&gt;4)-beta-D-glucosidic linkages in cellulose, lichenin and cereal beta-D-glucans.</text>
        <dbReference type="EC" id="3.2.1.4"/>
    </reaction>
</comment>
<reference evidence="12" key="2">
    <citation type="submission" date="2021-03" db="UniProtKB">
        <authorList>
            <consortium name="EnsemblPlants"/>
        </authorList>
    </citation>
    <scope>IDENTIFICATION</scope>
</reference>
<dbReference type="InterPro" id="IPR018221">
    <property type="entry name" value="Glyco_hydro_9_His_AS"/>
</dbReference>
<dbReference type="Gramene" id="evm.model.01.1980">
    <property type="protein sequence ID" value="cds.evm.model.01.1980"/>
    <property type="gene ID" value="evm.TU.01.1980"/>
</dbReference>
<keyword evidence="13" id="KW-1185">Reference proteome</keyword>
<reference evidence="12" key="1">
    <citation type="submission" date="2018-11" db="EMBL/GenBank/DDBJ databases">
        <authorList>
            <person name="Grassa J C."/>
        </authorList>
    </citation>
    <scope>NUCLEOTIDE SEQUENCE [LARGE SCALE GENOMIC DNA]</scope>
</reference>
<dbReference type="Gene3D" id="1.50.10.10">
    <property type="match status" value="1"/>
</dbReference>
<comment type="similarity">
    <text evidence="2 8 9">Belongs to the glycosyl hydrolase 9 (cellulase E) family.</text>
</comment>